<protein>
    <submittedName>
        <fullName evidence="1">Uncharacterized protein</fullName>
    </submittedName>
</protein>
<dbReference type="AlphaFoldDB" id="A0A0A9ANG4"/>
<sequence>MQAILLRKVERTRCEAVPQ</sequence>
<reference evidence="1" key="2">
    <citation type="journal article" date="2015" name="Data Brief">
        <title>Shoot transcriptome of the giant reed, Arundo donax.</title>
        <authorList>
            <person name="Barrero R.A."/>
            <person name="Guerrero F.D."/>
            <person name="Moolhuijzen P."/>
            <person name="Goolsby J.A."/>
            <person name="Tidwell J."/>
            <person name="Bellgard S.E."/>
            <person name="Bellgard M.I."/>
        </authorList>
    </citation>
    <scope>NUCLEOTIDE SEQUENCE</scope>
    <source>
        <tissue evidence="1">Shoot tissue taken approximately 20 cm above the soil surface</tissue>
    </source>
</reference>
<dbReference type="EMBL" id="GBRH01247415">
    <property type="protein sequence ID" value="JAD50480.1"/>
    <property type="molecule type" value="Transcribed_RNA"/>
</dbReference>
<reference evidence="1" key="1">
    <citation type="submission" date="2014-09" db="EMBL/GenBank/DDBJ databases">
        <authorList>
            <person name="Magalhaes I.L.F."/>
            <person name="Oliveira U."/>
            <person name="Santos F.R."/>
            <person name="Vidigal T.H.D.A."/>
            <person name="Brescovit A.D."/>
            <person name="Santos A.J."/>
        </authorList>
    </citation>
    <scope>NUCLEOTIDE SEQUENCE</scope>
    <source>
        <tissue evidence="1">Shoot tissue taken approximately 20 cm above the soil surface</tissue>
    </source>
</reference>
<evidence type="ECO:0000313" key="1">
    <source>
        <dbReference type="EMBL" id="JAD50480.1"/>
    </source>
</evidence>
<proteinExistence type="predicted"/>
<name>A0A0A9ANG4_ARUDO</name>
<organism evidence="1">
    <name type="scientific">Arundo donax</name>
    <name type="common">Giant reed</name>
    <name type="synonym">Donax arundinaceus</name>
    <dbReference type="NCBI Taxonomy" id="35708"/>
    <lineage>
        <taxon>Eukaryota</taxon>
        <taxon>Viridiplantae</taxon>
        <taxon>Streptophyta</taxon>
        <taxon>Embryophyta</taxon>
        <taxon>Tracheophyta</taxon>
        <taxon>Spermatophyta</taxon>
        <taxon>Magnoliopsida</taxon>
        <taxon>Liliopsida</taxon>
        <taxon>Poales</taxon>
        <taxon>Poaceae</taxon>
        <taxon>PACMAD clade</taxon>
        <taxon>Arundinoideae</taxon>
        <taxon>Arundineae</taxon>
        <taxon>Arundo</taxon>
    </lineage>
</organism>
<accession>A0A0A9ANG4</accession>